<dbReference type="Proteomes" id="UP001153076">
    <property type="component" value="Unassembled WGS sequence"/>
</dbReference>
<keyword evidence="2" id="KW-1185">Reference proteome</keyword>
<organism evidence="1 2">
    <name type="scientific">Carnegiea gigantea</name>
    <dbReference type="NCBI Taxonomy" id="171969"/>
    <lineage>
        <taxon>Eukaryota</taxon>
        <taxon>Viridiplantae</taxon>
        <taxon>Streptophyta</taxon>
        <taxon>Embryophyta</taxon>
        <taxon>Tracheophyta</taxon>
        <taxon>Spermatophyta</taxon>
        <taxon>Magnoliopsida</taxon>
        <taxon>eudicotyledons</taxon>
        <taxon>Gunneridae</taxon>
        <taxon>Pentapetalae</taxon>
        <taxon>Caryophyllales</taxon>
        <taxon>Cactineae</taxon>
        <taxon>Cactaceae</taxon>
        <taxon>Cactoideae</taxon>
        <taxon>Echinocereeae</taxon>
        <taxon>Carnegiea</taxon>
    </lineage>
</organism>
<name>A0A9Q1QBB6_9CARY</name>
<accession>A0A9Q1QBB6</accession>
<proteinExistence type="predicted"/>
<reference evidence="1" key="1">
    <citation type="submission" date="2022-04" db="EMBL/GenBank/DDBJ databases">
        <title>Carnegiea gigantea Genome sequencing and assembly v2.</title>
        <authorList>
            <person name="Copetti D."/>
            <person name="Sanderson M.J."/>
            <person name="Burquez A."/>
            <person name="Wojciechowski M.F."/>
        </authorList>
    </citation>
    <scope>NUCLEOTIDE SEQUENCE</scope>
    <source>
        <strain evidence="1">SGP5-SGP5p</strain>
        <tissue evidence="1">Aerial part</tissue>
    </source>
</reference>
<comment type="caution">
    <text evidence="1">The sequence shown here is derived from an EMBL/GenBank/DDBJ whole genome shotgun (WGS) entry which is preliminary data.</text>
</comment>
<evidence type="ECO:0000313" key="1">
    <source>
        <dbReference type="EMBL" id="KAJ8435404.1"/>
    </source>
</evidence>
<protein>
    <submittedName>
        <fullName evidence="1">Uncharacterized protein</fullName>
    </submittedName>
</protein>
<sequence>MSLLWGTLPQASRTKTNVLNVSKALYGVEMPGGSLKLTSEEHIIALLLLGLLRPIIHLKSRVLDGIRNRRNPRGPATLSKGAPEKEPLYRLGLLAKPGQKTSCLTAPAPLRMAGAKRGAEVTGDNVLGLGTQTTSRGITYDIDEGSLGTLMQGSTRPPGVRTYPINITIGSSCFRPEEVFDSSLKGLSFVSFRSTLSFSFGKDLLFSFGGMPWRKRNGKVDELELSSSSRSLRVQRLPSWW</sequence>
<dbReference type="AlphaFoldDB" id="A0A9Q1QBB6"/>
<dbReference type="EMBL" id="JAKOGI010000415">
    <property type="protein sequence ID" value="KAJ8435404.1"/>
    <property type="molecule type" value="Genomic_DNA"/>
</dbReference>
<evidence type="ECO:0000313" key="2">
    <source>
        <dbReference type="Proteomes" id="UP001153076"/>
    </source>
</evidence>
<gene>
    <name evidence="1" type="ORF">Cgig2_009655</name>
</gene>